<dbReference type="Pfam" id="PF00169">
    <property type="entry name" value="PH"/>
    <property type="match status" value="1"/>
</dbReference>
<dbReference type="Bgee" id="ENSMODG00000000521">
    <property type="expression patterns" value="Expressed in spermatid and 20 other cell types or tissues"/>
</dbReference>
<dbReference type="AlphaFoldDB" id="A0A5F8GFT9"/>
<dbReference type="GO" id="GO:0005737">
    <property type="term" value="C:cytoplasm"/>
    <property type="evidence" value="ECO:0000318"/>
    <property type="project" value="GO_Central"/>
</dbReference>
<reference evidence="14 15" key="1">
    <citation type="journal article" date="2007" name="Nature">
        <title>Genome of the marsupial Monodelphis domestica reveals innovation in non-coding sequences.</title>
        <authorList>
            <person name="Mikkelsen T.S."/>
            <person name="Wakefield M.J."/>
            <person name="Aken B."/>
            <person name="Amemiya C.T."/>
            <person name="Chang J.L."/>
            <person name="Duke S."/>
            <person name="Garber M."/>
            <person name="Gentles A.J."/>
            <person name="Goodstadt L."/>
            <person name="Heger A."/>
            <person name="Jurka J."/>
            <person name="Kamal M."/>
            <person name="Mauceli E."/>
            <person name="Searle S.M."/>
            <person name="Sharpe T."/>
            <person name="Baker M.L."/>
            <person name="Batzer M.A."/>
            <person name="Benos P.V."/>
            <person name="Belov K."/>
            <person name="Clamp M."/>
            <person name="Cook A."/>
            <person name="Cuff J."/>
            <person name="Das R."/>
            <person name="Davidow L."/>
            <person name="Deakin J.E."/>
            <person name="Fazzari M.J."/>
            <person name="Glass J.L."/>
            <person name="Grabherr M."/>
            <person name="Greally J.M."/>
            <person name="Gu W."/>
            <person name="Hore T.A."/>
            <person name="Huttley G.A."/>
            <person name="Kleber M."/>
            <person name="Jirtle R.L."/>
            <person name="Koina E."/>
            <person name="Lee J.T."/>
            <person name="Mahony S."/>
            <person name="Marra M.A."/>
            <person name="Miller R.D."/>
            <person name="Nicholls R.D."/>
            <person name="Oda M."/>
            <person name="Papenfuss A.T."/>
            <person name="Parra Z.E."/>
            <person name="Pollock D.D."/>
            <person name="Ray D.A."/>
            <person name="Schein J.E."/>
            <person name="Speed T.P."/>
            <person name="Thompson K."/>
            <person name="VandeBerg J.L."/>
            <person name="Wade C.M."/>
            <person name="Walker J.A."/>
            <person name="Waters P.D."/>
            <person name="Webber C."/>
            <person name="Weidman J.R."/>
            <person name="Xie X."/>
            <person name="Zody M.C."/>
            <person name="Baldwin J."/>
            <person name="Abdouelleil A."/>
            <person name="Abdulkadir J."/>
            <person name="Abebe A."/>
            <person name="Abera B."/>
            <person name="Abreu J."/>
            <person name="Acer S.C."/>
            <person name="Aftuck L."/>
            <person name="Alexander A."/>
            <person name="An P."/>
            <person name="Anderson E."/>
            <person name="Anderson S."/>
            <person name="Arachi H."/>
            <person name="Azer M."/>
            <person name="Bachantsang P."/>
            <person name="Barry A."/>
            <person name="Bayul T."/>
            <person name="Berlin A."/>
            <person name="Bessette D."/>
            <person name="Bloom T."/>
            <person name="Bloom T."/>
            <person name="Boguslavskiy L."/>
            <person name="Bonnet C."/>
            <person name="Boukhgalter B."/>
            <person name="Bourzgui I."/>
            <person name="Brown A."/>
            <person name="Cahill P."/>
            <person name="Channer S."/>
            <person name="Cheshatsang Y."/>
            <person name="Chuda L."/>
            <person name="Citroen M."/>
            <person name="Collymore A."/>
            <person name="Cooke P."/>
            <person name="Costello M."/>
            <person name="D'Aco K."/>
            <person name="Daza R."/>
            <person name="De Haan G."/>
            <person name="DeGray S."/>
            <person name="DeMaso C."/>
            <person name="Dhargay N."/>
            <person name="Dooley K."/>
            <person name="Dooley E."/>
            <person name="Doricent M."/>
            <person name="Dorje P."/>
            <person name="Dorjee K."/>
            <person name="Dupes A."/>
            <person name="Elong R."/>
            <person name="Falk J."/>
            <person name="Farina A."/>
            <person name="Faro S."/>
            <person name="Ferguson D."/>
            <person name="Fisher S."/>
            <person name="Foley C.D."/>
            <person name="Franke A."/>
            <person name="Friedrich D."/>
            <person name="Gadbois L."/>
            <person name="Gearin G."/>
            <person name="Gearin C.R."/>
            <person name="Giannoukos G."/>
            <person name="Goode T."/>
            <person name="Graham J."/>
            <person name="Grandbois E."/>
            <person name="Grewal S."/>
            <person name="Gyaltsen K."/>
            <person name="Hafez N."/>
            <person name="Hagos B."/>
            <person name="Hall J."/>
            <person name="Henson C."/>
            <person name="Hollinger A."/>
            <person name="Honan T."/>
            <person name="Huard M.D."/>
            <person name="Hughes L."/>
            <person name="Hurhula B."/>
            <person name="Husby M.E."/>
            <person name="Kamat A."/>
            <person name="Kanga B."/>
            <person name="Kashin S."/>
            <person name="Khazanovich D."/>
            <person name="Kisner P."/>
            <person name="Lance K."/>
            <person name="Lara M."/>
            <person name="Lee W."/>
            <person name="Lennon N."/>
            <person name="Letendre F."/>
            <person name="LeVine R."/>
            <person name="Lipovsky A."/>
            <person name="Liu X."/>
            <person name="Liu J."/>
            <person name="Liu S."/>
            <person name="Lokyitsang T."/>
            <person name="Lokyitsang Y."/>
            <person name="Lubonja R."/>
            <person name="Lui A."/>
            <person name="MacDonald P."/>
            <person name="Magnisalis V."/>
            <person name="Maru K."/>
            <person name="Matthews C."/>
            <person name="McCusker W."/>
            <person name="McDonough S."/>
            <person name="Mehta T."/>
            <person name="Meldrim J."/>
            <person name="Meneus L."/>
            <person name="Mihai O."/>
            <person name="Mihalev A."/>
            <person name="Mihova T."/>
            <person name="Mittelman R."/>
            <person name="Mlenga V."/>
            <person name="Montmayeur A."/>
            <person name="Mulrain L."/>
            <person name="Navidi A."/>
            <person name="Naylor J."/>
            <person name="Negash T."/>
            <person name="Nguyen T."/>
            <person name="Nguyen N."/>
            <person name="Nicol R."/>
            <person name="Norbu C."/>
            <person name="Norbu N."/>
            <person name="Novod N."/>
            <person name="O'Neill B."/>
            <person name="Osman S."/>
            <person name="Markiewicz E."/>
            <person name="Oyono O.L."/>
            <person name="Patti C."/>
            <person name="Phunkhang P."/>
            <person name="Pierre F."/>
            <person name="Priest M."/>
            <person name="Raghuraman S."/>
            <person name="Rege F."/>
            <person name="Reyes R."/>
            <person name="Rise C."/>
            <person name="Rogov P."/>
            <person name="Ross K."/>
            <person name="Ryan E."/>
            <person name="Settipalli S."/>
            <person name="Shea T."/>
            <person name="Sherpa N."/>
            <person name="Shi L."/>
            <person name="Shih D."/>
            <person name="Sparrow T."/>
            <person name="Spaulding J."/>
            <person name="Stalker J."/>
            <person name="Stange-Thomann N."/>
            <person name="Stavropoulos S."/>
            <person name="Stone C."/>
            <person name="Strader C."/>
            <person name="Tesfaye S."/>
            <person name="Thomson T."/>
            <person name="Thoulutsang Y."/>
            <person name="Thoulutsang D."/>
            <person name="Topham K."/>
            <person name="Topping I."/>
            <person name="Tsamla T."/>
            <person name="Vassiliev H."/>
            <person name="Vo A."/>
            <person name="Wangchuk T."/>
            <person name="Wangdi T."/>
            <person name="Weiand M."/>
            <person name="Wilkinson J."/>
            <person name="Wilson A."/>
            <person name="Yadav S."/>
            <person name="Young G."/>
            <person name="Yu Q."/>
            <person name="Zembek L."/>
            <person name="Zhong D."/>
            <person name="Zimmer A."/>
            <person name="Zwirko Z."/>
            <person name="Jaffe D.B."/>
            <person name="Alvarez P."/>
            <person name="Brockman W."/>
            <person name="Butler J."/>
            <person name="Chin C."/>
            <person name="Gnerre S."/>
            <person name="MacCallum I."/>
            <person name="Graves J.A."/>
            <person name="Ponting C.P."/>
            <person name="Breen M."/>
            <person name="Samollow P.B."/>
            <person name="Lander E.S."/>
            <person name="Lindblad-Toh K."/>
        </authorList>
    </citation>
    <scope>NUCLEOTIDE SEQUENCE [LARGE SCALE GENOMIC DNA]</scope>
</reference>
<name>A0A5F8GFT9_MONDO</name>
<dbReference type="GO" id="GO:0005829">
    <property type="term" value="C:cytosol"/>
    <property type="evidence" value="ECO:0007669"/>
    <property type="project" value="Ensembl"/>
</dbReference>
<keyword evidence="4" id="KW-0963">Cytoplasm</keyword>
<dbReference type="InterPro" id="IPR001452">
    <property type="entry name" value="SH3_domain"/>
</dbReference>
<keyword evidence="3 10" id="KW-0728">SH3 domain</keyword>
<comment type="function">
    <text evidence="7">May be involved in B-cell and macrophage adhesion processes. In B-cells, may act by coupling the B-cell receptor (BCR) to integrin activation. May play a role in src signaling pathway.</text>
</comment>
<evidence type="ECO:0000256" key="5">
    <source>
        <dbReference type="ARBA" id="ARBA00022553"/>
    </source>
</evidence>
<proteinExistence type="inferred from homology"/>
<accession>A0A5F8GFT9</accession>
<dbReference type="PROSITE" id="PS50003">
    <property type="entry name" value="PH_DOMAIN"/>
    <property type="match status" value="1"/>
</dbReference>
<dbReference type="InterPro" id="IPR036028">
    <property type="entry name" value="SH3-like_dom_sf"/>
</dbReference>
<dbReference type="GO" id="GO:0042113">
    <property type="term" value="P:B cell activation"/>
    <property type="evidence" value="ECO:0007669"/>
    <property type="project" value="UniProtKB-KW"/>
</dbReference>
<evidence type="ECO:0000313" key="15">
    <source>
        <dbReference type="Proteomes" id="UP000002280"/>
    </source>
</evidence>
<evidence type="ECO:0000256" key="9">
    <source>
        <dbReference type="ARBA" id="ARBA00041593"/>
    </source>
</evidence>
<dbReference type="SUPFAM" id="SSF50044">
    <property type="entry name" value="SH3-domain"/>
    <property type="match status" value="1"/>
</dbReference>
<evidence type="ECO:0000256" key="11">
    <source>
        <dbReference type="SAM" id="MobiDB-lite"/>
    </source>
</evidence>
<dbReference type="Gene3D" id="2.30.30.40">
    <property type="entry name" value="SH3 Domains"/>
    <property type="match status" value="1"/>
</dbReference>
<dbReference type="SMART" id="SM00326">
    <property type="entry name" value="SH3"/>
    <property type="match status" value="1"/>
</dbReference>
<gene>
    <name evidence="14" type="primary">SKAP2</name>
</gene>
<dbReference type="InParanoid" id="A0A5F8GFT9"/>
<evidence type="ECO:0000256" key="2">
    <source>
        <dbReference type="ARBA" id="ARBA00005864"/>
    </source>
</evidence>
<reference evidence="14" key="2">
    <citation type="submission" date="2025-08" db="UniProtKB">
        <authorList>
            <consortium name="Ensembl"/>
        </authorList>
    </citation>
    <scope>IDENTIFICATION</scope>
</reference>
<dbReference type="PRINTS" id="PR00452">
    <property type="entry name" value="SH3DOMAIN"/>
</dbReference>
<feature type="domain" description="SH3" evidence="12">
    <location>
        <begin position="357"/>
        <end position="418"/>
    </location>
</feature>
<dbReference type="STRING" id="13616.ENSMODP00000046071"/>
<feature type="compositionally biased region" description="Acidic residues" evidence="11">
    <location>
        <begin position="291"/>
        <end position="302"/>
    </location>
</feature>
<evidence type="ECO:0000256" key="10">
    <source>
        <dbReference type="PROSITE-ProRule" id="PRU00192"/>
    </source>
</evidence>
<comment type="subcellular location">
    <subcellularLocation>
        <location evidence="1">Cytoplasm</location>
    </subcellularLocation>
</comment>
<dbReference type="GeneTree" id="ENSGT00390000017856"/>
<evidence type="ECO:0000256" key="1">
    <source>
        <dbReference type="ARBA" id="ARBA00004496"/>
    </source>
</evidence>
<dbReference type="InterPro" id="IPR011993">
    <property type="entry name" value="PH-like_dom_sf"/>
</dbReference>
<evidence type="ECO:0000256" key="7">
    <source>
        <dbReference type="ARBA" id="ARBA00037321"/>
    </source>
</evidence>
<evidence type="ECO:0000259" key="13">
    <source>
        <dbReference type="PROSITE" id="PS50003"/>
    </source>
</evidence>
<dbReference type="CDD" id="cd12045">
    <property type="entry name" value="SH3_SKAP2"/>
    <property type="match status" value="1"/>
</dbReference>
<dbReference type="PANTHER" id="PTHR15129:SF2">
    <property type="entry name" value="SRC KINASE-ASSOCIATED PHOSPHOPROTEIN 2"/>
    <property type="match status" value="1"/>
</dbReference>
<dbReference type="Proteomes" id="UP000002280">
    <property type="component" value="Chromosome 8"/>
</dbReference>
<feature type="domain" description="PH" evidence="13">
    <location>
        <begin position="177"/>
        <end position="280"/>
    </location>
</feature>
<dbReference type="Pfam" id="PF00018">
    <property type="entry name" value="SH3_1"/>
    <property type="match status" value="1"/>
</dbReference>
<feature type="region of interest" description="Disordered" evidence="11">
    <location>
        <begin position="291"/>
        <end position="316"/>
    </location>
</feature>
<dbReference type="Gene3D" id="2.30.29.30">
    <property type="entry name" value="Pleckstrin-homology domain (PH domain)/Phosphotyrosine-binding domain (PTB)"/>
    <property type="match status" value="1"/>
</dbReference>
<reference evidence="14" key="3">
    <citation type="submission" date="2025-09" db="UniProtKB">
        <authorList>
            <consortium name="Ensembl"/>
        </authorList>
    </citation>
    <scope>IDENTIFICATION</scope>
</reference>
<dbReference type="FunCoup" id="A0A5F8GFT9">
    <property type="interactions" value="1465"/>
</dbReference>
<evidence type="ECO:0000256" key="3">
    <source>
        <dbReference type="ARBA" id="ARBA00022443"/>
    </source>
</evidence>
<dbReference type="FunFam" id="2.30.30.40:FF:000097">
    <property type="entry name" value="Putative src kinase-associated phosphoprotein 2"/>
    <property type="match status" value="1"/>
</dbReference>
<dbReference type="SUPFAM" id="SSF50729">
    <property type="entry name" value="PH domain-like"/>
    <property type="match status" value="1"/>
</dbReference>
<keyword evidence="6" id="KW-0075">B-cell activation</keyword>
<dbReference type="Ensembl" id="ENSMODT00000056076.1">
    <property type="protein sequence ID" value="ENSMODP00000046071.1"/>
    <property type="gene ID" value="ENSMODG00000000521.4"/>
</dbReference>
<dbReference type="FunFam" id="2.30.29.30:FF:000194">
    <property type="entry name" value="Putative src kinase-associated phosphoprotein 2"/>
    <property type="match status" value="1"/>
</dbReference>
<feature type="region of interest" description="Disordered" evidence="11">
    <location>
        <begin position="334"/>
        <end position="354"/>
    </location>
</feature>
<dbReference type="InterPro" id="IPR037781">
    <property type="entry name" value="SKAP_fam"/>
</dbReference>
<dbReference type="InterPro" id="IPR001849">
    <property type="entry name" value="PH_domain"/>
</dbReference>
<evidence type="ECO:0000256" key="4">
    <source>
        <dbReference type="ARBA" id="ARBA00022490"/>
    </source>
</evidence>
<comment type="similarity">
    <text evidence="2">Belongs to the SKAP family.</text>
</comment>
<dbReference type="SMART" id="SM00233">
    <property type="entry name" value="PH"/>
    <property type="match status" value="1"/>
</dbReference>
<dbReference type="GO" id="GO:0008285">
    <property type="term" value="P:negative regulation of cell population proliferation"/>
    <property type="evidence" value="ECO:0007669"/>
    <property type="project" value="Ensembl"/>
</dbReference>
<evidence type="ECO:0000256" key="6">
    <source>
        <dbReference type="ARBA" id="ARBA00022936"/>
    </source>
</evidence>
<dbReference type="GO" id="GO:0005654">
    <property type="term" value="C:nucleoplasm"/>
    <property type="evidence" value="ECO:0007669"/>
    <property type="project" value="Ensembl"/>
</dbReference>
<dbReference type="CDD" id="cd13381">
    <property type="entry name" value="PH_Skap-hom_Skap2"/>
    <property type="match status" value="1"/>
</dbReference>
<evidence type="ECO:0000256" key="8">
    <source>
        <dbReference type="ARBA" id="ARBA00039671"/>
    </source>
</evidence>
<sequence length="419" mass="46822">MGLTLLVEPQRIDHLLAWGTAWLQGAGAGAGPQVSPRLCLSVNCSHLPLWCICDFRRAGALPFGIRASSSVETLHRGPTGHAGGPASLPIVPASTLCLMPLLTVRPPWIGGGEPFSPLSGESPAALASREKLRLTRGKLEMVKSTWRSLRGRPVRHAFKAPFPGNQFPPVAAQDLPFVLKAGYLEKRRKDHSFLGFEWQKRWCALSKTVFYYYGSDKDKQQKGEFAIDGYNVRMNNTLRKDAKKDCCFEISAPDKRIYQFTATTPRDAEEWVHQLKFVLQDLESDVIPEEDDERGELYDDVDSAPPATSPPANGQAIDDEIYEVLPEDEDEAAFKRTEEPKQTSQDVAPSPADKSTDFANFYQGLWDCTGNVPDELSFKRGDIIYILSKDYNRFGWWVGEMKGTIGLVPKAYIMEMYDI</sequence>
<keyword evidence="15" id="KW-1185">Reference proteome</keyword>
<protein>
    <recommendedName>
        <fullName evidence="8">Src kinase-associated phosphoprotein 2</fullName>
    </recommendedName>
    <alternativeName>
        <fullName evidence="9">Src family-associated phosphoprotein 2</fullName>
    </alternativeName>
</protein>
<dbReference type="GO" id="GO:0005886">
    <property type="term" value="C:plasma membrane"/>
    <property type="evidence" value="ECO:0000318"/>
    <property type="project" value="GO_Central"/>
</dbReference>
<dbReference type="PROSITE" id="PS50002">
    <property type="entry name" value="SH3"/>
    <property type="match status" value="1"/>
</dbReference>
<keyword evidence="5" id="KW-0597">Phosphoprotein</keyword>
<organism evidence="14 15">
    <name type="scientific">Monodelphis domestica</name>
    <name type="common">Gray short-tailed opossum</name>
    <dbReference type="NCBI Taxonomy" id="13616"/>
    <lineage>
        <taxon>Eukaryota</taxon>
        <taxon>Metazoa</taxon>
        <taxon>Chordata</taxon>
        <taxon>Craniata</taxon>
        <taxon>Vertebrata</taxon>
        <taxon>Euteleostomi</taxon>
        <taxon>Mammalia</taxon>
        <taxon>Metatheria</taxon>
        <taxon>Didelphimorphia</taxon>
        <taxon>Didelphidae</taxon>
        <taxon>Monodelphis</taxon>
    </lineage>
</organism>
<dbReference type="PANTHER" id="PTHR15129">
    <property type="entry name" value="SRC-ASSOCIATED ADAPTOR PROTEIN"/>
    <property type="match status" value="1"/>
</dbReference>
<evidence type="ECO:0000259" key="12">
    <source>
        <dbReference type="PROSITE" id="PS50002"/>
    </source>
</evidence>
<evidence type="ECO:0000313" key="14">
    <source>
        <dbReference type="Ensembl" id="ENSMODP00000046071.1"/>
    </source>
</evidence>